<dbReference type="RefSeq" id="WP_378280235.1">
    <property type="nucleotide sequence ID" value="NZ_JBHSON010000004.1"/>
</dbReference>
<dbReference type="Proteomes" id="UP001596074">
    <property type="component" value="Unassembled WGS sequence"/>
</dbReference>
<protein>
    <submittedName>
        <fullName evidence="1">Uncharacterized protein</fullName>
    </submittedName>
</protein>
<comment type="caution">
    <text evidence="1">The sequence shown here is derived from an EMBL/GenBank/DDBJ whole genome shotgun (WGS) entry which is preliminary data.</text>
</comment>
<sequence>MGPDKAEHLAAWLTREASYLGRIENPARQEEFADRHALAFARSILGGAQ</sequence>
<reference evidence="2" key="1">
    <citation type="journal article" date="2019" name="Int. J. Syst. Evol. Microbiol.">
        <title>The Global Catalogue of Microorganisms (GCM) 10K type strain sequencing project: providing services to taxonomists for standard genome sequencing and annotation.</title>
        <authorList>
            <consortium name="The Broad Institute Genomics Platform"/>
            <consortium name="The Broad Institute Genome Sequencing Center for Infectious Disease"/>
            <person name="Wu L."/>
            <person name="Ma J."/>
        </authorList>
    </citation>
    <scope>NUCLEOTIDE SEQUENCE [LARGE SCALE GENOMIC DNA]</scope>
    <source>
        <strain evidence="2">KCTC 42087</strain>
    </source>
</reference>
<gene>
    <name evidence="1" type="ORF">ACFPZN_04020</name>
</gene>
<evidence type="ECO:0000313" key="1">
    <source>
        <dbReference type="EMBL" id="MFC5744775.1"/>
    </source>
</evidence>
<organism evidence="1 2">
    <name type="scientific">Actinomadura rugatobispora</name>
    <dbReference type="NCBI Taxonomy" id="1994"/>
    <lineage>
        <taxon>Bacteria</taxon>
        <taxon>Bacillati</taxon>
        <taxon>Actinomycetota</taxon>
        <taxon>Actinomycetes</taxon>
        <taxon>Streptosporangiales</taxon>
        <taxon>Thermomonosporaceae</taxon>
        <taxon>Actinomadura</taxon>
    </lineage>
</organism>
<dbReference type="EMBL" id="JBHSON010000004">
    <property type="protein sequence ID" value="MFC5744775.1"/>
    <property type="molecule type" value="Genomic_DNA"/>
</dbReference>
<keyword evidence="2" id="KW-1185">Reference proteome</keyword>
<evidence type="ECO:0000313" key="2">
    <source>
        <dbReference type="Proteomes" id="UP001596074"/>
    </source>
</evidence>
<proteinExistence type="predicted"/>
<accession>A0ABW0ZNC7</accession>
<name>A0ABW0ZNC7_9ACTN</name>